<dbReference type="InterPro" id="IPR050910">
    <property type="entry name" value="JMJD6_ArgDemeth/LysHydrox"/>
</dbReference>
<accession>A0A9W8E9H4</accession>
<keyword evidence="4" id="KW-1185">Reference proteome</keyword>
<dbReference type="InterPro" id="IPR003347">
    <property type="entry name" value="JmjC_dom"/>
</dbReference>
<dbReference type="EMBL" id="JANBPY010000005">
    <property type="protein sequence ID" value="KAJ1970105.1"/>
    <property type="molecule type" value="Genomic_DNA"/>
</dbReference>
<dbReference type="Proteomes" id="UP001150925">
    <property type="component" value="Unassembled WGS sequence"/>
</dbReference>
<dbReference type="AlphaFoldDB" id="A0A9W8E9H4"/>
<evidence type="ECO:0000313" key="4">
    <source>
        <dbReference type="Proteomes" id="UP001150925"/>
    </source>
</evidence>
<feature type="domain" description="JmjC" evidence="2">
    <location>
        <begin position="120"/>
        <end position="288"/>
    </location>
</feature>
<dbReference type="PANTHER" id="PTHR12480:SF35">
    <property type="entry name" value="TRANSCRIPTION FACTOR JUMONJI, JMJC DOMAIN-CONTAINING PROTEIN"/>
    <property type="match status" value="1"/>
</dbReference>
<feature type="compositionally biased region" description="Basic residues" evidence="1">
    <location>
        <begin position="945"/>
        <end position="955"/>
    </location>
</feature>
<dbReference type="Pfam" id="PF02373">
    <property type="entry name" value="JmjC"/>
    <property type="match status" value="1"/>
</dbReference>
<reference evidence="3" key="1">
    <citation type="submission" date="2022-07" db="EMBL/GenBank/DDBJ databases">
        <title>Phylogenomic reconstructions and comparative analyses of Kickxellomycotina fungi.</title>
        <authorList>
            <person name="Reynolds N.K."/>
            <person name="Stajich J.E."/>
            <person name="Barry K."/>
            <person name="Grigoriev I.V."/>
            <person name="Crous P."/>
            <person name="Smith M.E."/>
        </authorList>
    </citation>
    <scope>NUCLEOTIDE SEQUENCE</scope>
    <source>
        <strain evidence="3">RSA 1196</strain>
    </source>
</reference>
<dbReference type="OrthoDB" id="298344at2759"/>
<gene>
    <name evidence="3" type="ORF">IWQ62_000144</name>
</gene>
<dbReference type="Gene3D" id="2.60.120.650">
    <property type="entry name" value="Cupin"/>
    <property type="match status" value="1"/>
</dbReference>
<evidence type="ECO:0000313" key="3">
    <source>
        <dbReference type="EMBL" id="KAJ1970105.1"/>
    </source>
</evidence>
<feature type="region of interest" description="Disordered" evidence="1">
    <location>
        <begin position="944"/>
        <end position="988"/>
    </location>
</feature>
<dbReference type="PANTHER" id="PTHR12480">
    <property type="entry name" value="ARGININE DEMETHYLASE AND LYSYL-HYDROXYLASE JMJD"/>
    <property type="match status" value="1"/>
</dbReference>
<proteinExistence type="predicted"/>
<organism evidence="3 4">
    <name type="scientific">Dispira parvispora</name>
    <dbReference type="NCBI Taxonomy" id="1520584"/>
    <lineage>
        <taxon>Eukaryota</taxon>
        <taxon>Fungi</taxon>
        <taxon>Fungi incertae sedis</taxon>
        <taxon>Zoopagomycota</taxon>
        <taxon>Kickxellomycotina</taxon>
        <taxon>Dimargaritomycetes</taxon>
        <taxon>Dimargaritales</taxon>
        <taxon>Dimargaritaceae</taxon>
        <taxon>Dispira</taxon>
    </lineage>
</organism>
<dbReference type="SMART" id="SM00558">
    <property type="entry name" value="JmjC"/>
    <property type="match status" value="1"/>
</dbReference>
<dbReference type="GO" id="GO:0005737">
    <property type="term" value="C:cytoplasm"/>
    <property type="evidence" value="ECO:0007669"/>
    <property type="project" value="TreeGrafter"/>
</dbReference>
<evidence type="ECO:0000256" key="1">
    <source>
        <dbReference type="SAM" id="MobiDB-lite"/>
    </source>
</evidence>
<protein>
    <recommendedName>
        <fullName evidence="2">JmjC domain-containing protein</fullName>
    </recommendedName>
</protein>
<evidence type="ECO:0000259" key="2">
    <source>
        <dbReference type="PROSITE" id="PS51184"/>
    </source>
</evidence>
<dbReference type="SUPFAM" id="SSF51197">
    <property type="entry name" value="Clavaminate synthase-like"/>
    <property type="match status" value="1"/>
</dbReference>
<feature type="region of interest" description="Disordered" evidence="1">
    <location>
        <begin position="876"/>
        <end position="905"/>
    </location>
</feature>
<name>A0A9W8E9H4_9FUNG</name>
<comment type="caution">
    <text evidence="3">The sequence shown here is derived from an EMBL/GenBank/DDBJ whole genome shotgun (WGS) entry which is preliminary data.</text>
</comment>
<dbReference type="PROSITE" id="PS51184">
    <property type="entry name" value="JMJC"/>
    <property type="match status" value="1"/>
</dbReference>
<sequence>MDCPYTYDELFALTNHPFKPCQRVDAECTPLDQLLAIAEKACYETKTPLVITNAHRTWNLDPELFSPNWLVNHYSSETFRPVNVRTREAEGDTTYEEFLNRVTKPGTAVVDSYAKDLTCPKEWQAALDTRLPEYFTYLGCNDLMSKLDPSVQAENMMLYIGGPGTGTPAHTDLCSSIGQNLMTYASGDACALWFVIPSEYRKEVVEFWSTQVKGTFDMETTFAPIDILRQAKFPVHVIQQRPGDFVILPSDCPHQVINQGKGISIKVSWNRLTVPALVHAVNNTLPLYRSMLKPEIYHVKTMVWNTFSNMLAEAIRFLEDQITPSTCPGLDNFTTPLSPGTVSPRFVKDFGAILKLCCDIVIEEWVCFDDVLIAQETIVQPTALRSAQDHHSSPDERHYPLLDPTLFSTPQREGFSDRFRTPQNFTPGEARCDFCNGDIFNRWFHCKDCIDSESGTESVEPQPVDHDDGYDLCINCYALGRTCSHAAGMVLYQSTPMDTIMKKLQNGTQAYRTLCTRMSSGFQPGIIPHAPIWSAAEQDRPPPHFDPNVYAVLLPRKTPMTVAFTLYSQRQNLFLLTCSCCATKLPSYYLLPEPLVEYLYQGELSRTERIPSPTSKFWKDAMDHFSNIPESKWKFKCMYCQLGQYYADHFHSLTLRIPFATTRFTPQTNVNFVVPLAPIVDSQSIPPAESTVKVVFSELYGTTPVFSGYPVVASLHPAILTESADRLNDPITSPGAMSSPFITQWRPMSKLQERYIALVSFLCSHVLFTMYTDNEFSHGNFIDVLQMVTLHEWGSGEGVGNSSLAVSSAGLPEFPLEPHSVEKSINMYWKDIFRALDNSSQRKWVFKQGAARKCAAQHSDHFQVANSVRIKRKRADPVVKTPPAKSPTPEVVEIREEESSPKGPYSLRHGRVKRYALDEVPKDMVDIYGADDFETRTKGDSVTVVKRKYNSKKRVTAGPNSDSPVKPRARGNPPMKRVRHTPDDTNSSQADLSQILFLRRFGLNDTLKLLLQAKPHLRDLERQALSADYREILMHRAKFMADPQLREVCKTLENELVAKYGLGSSSSVKQE</sequence>